<dbReference type="Proteomes" id="UP000222256">
    <property type="component" value="Segment"/>
</dbReference>
<sequence>MGDDGLFIGEHQYCLAKEFPVKSDGTQRRACGSSDALAIYEHTTGEGVTWYDGTCFSCKQKFDREEVHSSSLSGFLGVGEGTLEVVEKKEFENKATKKKKITREEVQELWVRTGGKEGNSGNGYRGLSDWVLRFYGHRIEHDNLGKVKAVYYPETSAEDGKLNGYKSRHLPKKFGIGNVGKTGVINQLSGQHKFPNGGRYALVCAGEEDKCAAQDMLREYQKMKGQADYDPYAVVSPTTGEPSAAKQCRQQYDWFDKFDIIIIGMDVDEVGEEAAQEIAKVLPRDKVRIAKWSGKDPNQMLLDGKKKQFWSDFFGAKEVIDSGVYNANDDMVQDVIDVLTTPRIPLPPFASQLEKMTKGSGLFTRSIYSLIGDTSVGKSTHIDAWIFHWMFNVPDHKVGIVSVEATKGEWVAGMLSTYLENNLWWIPIDEIEDYMNTPEVKAKINNFFYNEYGESRFAIVDDREGTVESLQKCIDKLERQYGCTIIVNDVLTDILRVVDNEAQARHFNWQSNFVKNGATIFNILHTRKSGDNRGGKPTFPNEFDAYGNSIFVQKAAGNFVIARNKEAPNDDIIEQNTTYLRVPKLRKGVTGSGGAWYYDGDTRKVYDRDTYFKDNPEKLPVGYDLTISSFDRAYWEEGGRGWDGVSSGNNGFKMSKPKEKPVEPDWEIDVGGDVKF</sequence>
<dbReference type="SUPFAM" id="SSF52540">
    <property type="entry name" value="P-loop containing nucleoside triphosphate hydrolases"/>
    <property type="match status" value="1"/>
</dbReference>
<dbReference type="GO" id="GO:0003697">
    <property type="term" value="F:single-stranded DNA binding"/>
    <property type="evidence" value="ECO:0007669"/>
    <property type="project" value="InterPro"/>
</dbReference>
<dbReference type="InterPro" id="IPR027417">
    <property type="entry name" value="P-loop_NTPase"/>
</dbReference>
<dbReference type="PANTHER" id="PTHR12873:SF0">
    <property type="entry name" value="TWINKLE MTDNA HELICASE"/>
    <property type="match status" value="1"/>
</dbReference>
<keyword evidence="2" id="KW-0378">Hydrolase</keyword>
<dbReference type="RefSeq" id="YP_009791495.1">
    <property type="nucleotide sequence ID" value="NC_047839.1"/>
</dbReference>
<evidence type="ECO:0000313" key="2">
    <source>
        <dbReference type="EMBL" id="ASU03354.1"/>
    </source>
</evidence>
<dbReference type="InterPro" id="IPR027032">
    <property type="entry name" value="Twinkle-like"/>
</dbReference>
<dbReference type="EMBL" id="MF370964">
    <property type="protein sequence ID" value="ASU03354.1"/>
    <property type="molecule type" value="Genomic_DNA"/>
</dbReference>
<feature type="region of interest" description="Disordered" evidence="1">
    <location>
        <begin position="646"/>
        <end position="676"/>
    </location>
</feature>
<keyword evidence="3" id="KW-1185">Reference proteome</keyword>
<keyword evidence="2" id="KW-0067">ATP-binding</keyword>
<accession>A0A223LGK2</accession>
<dbReference type="GeneID" id="54981677"/>
<evidence type="ECO:0000256" key="1">
    <source>
        <dbReference type="SAM" id="MobiDB-lite"/>
    </source>
</evidence>
<evidence type="ECO:0000313" key="3">
    <source>
        <dbReference type="Proteomes" id="UP000222256"/>
    </source>
</evidence>
<proteinExistence type="predicted"/>
<dbReference type="Gene3D" id="3.40.50.300">
    <property type="entry name" value="P-loop containing nucleotide triphosphate hydrolases"/>
    <property type="match status" value="1"/>
</dbReference>
<keyword evidence="2" id="KW-0347">Helicase</keyword>
<organism evidence="2 3">
    <name type="scientific">Pseudoalteromonas phage J2-1</name>
    <dbReference type="NCBI Taxonomy" id="2023998"/>
    <lineage>
        <taxon>Viruses</taxon>
        <taxon>Duplodnaviria</taxon>
        <taxon>Heunggongvirae</taxon>
        <taxon>Uroviricota</taxon>
        <taxon>Caudoviricetes</taxon>
        <taxon>Qingdaovirus</taxon>
        <taxon>Qingdaovirus J21</taxon>
    </lineage>
</organism>
<dbReference type="Gene3D" id="3.40.1360.10">
    <property type="match status" value="1"/>
</dbReference>
<keyword evidence="2" id="KW-0547">Nucleotide-binding</keyword>
<reference evidence="2 3" key="1">
    <citation type="submission" date="2017-06" db="EMBL/GenBank/DDBJ databases">
        <title>A Novel Lytic Pseudoalteromonas phage Isolated from Qingdao coast of China.</title>
        <authorList>
            <person name="Li H."/>
        </authorList>
    </citation>
    <scope>NUCLEOTIDE SEQUENCE [LARGE SCALE GENOMIC DNA]</scope>
</reference>
<name>A0A223LGK2_9CAUD</name>
<protein>
    <submittedName>
        <fullName evidence="2">Primase/helicase protein</fullName>
    </submittedName>
</protein>
<dbReference type="GO" id="GO:0043139">
    <property type="term" value="F:5'-3' DNA helicase activity"/>
    <property type="evidence" value="ECO:0007669"/>
    <property type="project" value="InterPro"/>
</dbReference>
<dbReference type="KEGG" id="vg:54981677"/>
<dbReference type="SUPFAM" id="SSF56731">
    <property type="entry name" value="DNA primase core"/>
    <property type="match status" value="1"/>
</dbReference>
<dbReference type="PANTHER" id="PTHR12873">
    <property type="entry name" value="T7-LIKE MITOCHONDRIAL DNA HELICASE"/>
    <property type="match status" value="1"/>
</dbReference>